<reference evidence="1" key="1">
    <citation type="submission" date="2020-05" db="EMBL/GenBank/DDBJ databases">
        <title>Large-scale comparative analyses of tick genomes elucidate their genetic diversity and vector capacities.</title>
        <authorList>
            <person name="Jia N."/>
            <person name="Wang J."/>
            <person name="Shi W."/>
            <person name="Du L."/>
            <person name="Sun Y."/>
            <person name="Zhan W."/>
            <person name="Jiang J."/>
            <person name="Wang Q."/>
            <person name="Zhang B."/>
            <person name="Ji P."/>
            <person name="Sakyi L.B."/>
            <person name="Cui X."/>
            <person name="Yuan T."/>
            <person name="Jiang B."/>
            <person name="Yang W."/>
            <person name="Lam T.T.-Y."/>
            <person name="Chang Q."/>
            <person name="Ding S."/>
            <person name="Wang X."/>
            <person name="Zhu J."/>
            <person name="Ruan X."/>
            <person name="Zhao L."/>
            <person name="Wei J."/>
            <person name="Que T."/>
            <person name="Du C."/>
            <person name="Cheng J."/>
            <person name="Dai P."/>
            <person name="Han X."/>
            <person name="Huang E."/>
            <person name="Gao Y."/>
            <person name="Liu J."/>
            <person name="Shao H."/>
            <person name="Ye R."/>
            <person name="Li L."/>
            <person name="Wei W."/>
            <person name="Wang X."/>
            <person name="Wang C."/>
            <person name="Yang T."/>
            <person name="Huo Q."/>
            <person name="Li W."/>
            <person name="Guo W."/>
            <person name="Chen H."/>
            <person name="Zhou L."/>
            <person name="Ni X."/>
            <person name="Tian J."/>
            <person name="Zhou Y."/>
            <person name="Sheng Y."/>
            <person name="Liu T."/>
            <person name="Pan Y."/>
            <person name="Xia L."/>
            <person name="Li J."/>
            <person name="Zhao F."/>
            <person name="Cao W."/>
        </authorList>
    </citation>
    <scope>NUCLEOTIDE SEQUENCE</scope>
    <source>
        <strain evidence="1">Hyas-2018</strain>
    </source>
</reference>
<dbReference type="Proteomes" id="UP000821845">
    <property type="component" value="Chromosome 7"/>
</dbReference>
<name>A0ACB7RR97_HYAAI</name>
<comment type="caution">
    <text evidence="1">The sequence shown here is derived from an EMBL/GenBank/DDBJ whole genome shotgun (WGS) entry which is preliminary data.</text>
</comment>
<keyword evidence="2" id="KW-1185">Reference proteome</keyword>
<evidence type="ECO:0000313" key="2">
    <source>
        <dbReference type="Proteomes" id="UP000821845"/>
    </source>
</evidence>
<dbReference type="EMBL" id="CM023487">
    <property type="protein sequence ID" value="KAH6925457.1"/>
    <property type="molecule type" value="Genomic_DNA"/>
</dbReference>
<organism evidence="1 2">
    <name type="scientific">Hyalomma asiaticum</name>
    <name type="common">Tick</name>
    <dbReference type="NCBI Taxonomy" id="266040"/>
    <lineage>
        <taxon>Eukaryota</taxon>
        <taxon>Metazoa</taxon>
        <taxon>Ecdysozoa</taxon>
        <taxon>Arthropoda</taxon>
        <taxon>Chelicerata</taxon>
        <taxon>Arachnida</taxon>
        <taxon>Acari</taxon>
        <taxon>Parasitiformes</taxon>
        <taxon>Ixodida</taxon>
        <taxon>Ixodoidea</taxon>
        <taxon>Ixodidae</taxon>
        <taxon>Hyalomminae</taxon>
        <taxon>Hyalomma</taxon>
    </lineage>
</organism>
<protein>
    <submittedName>
        <fullName evidence="1">Uncharacterized protein</fullName>
    </submittedName>
</protein>
<proteinExistence type="predicted"/>
<gene>
    <name evidence="1" type="ORF">HPB50_005706</name>
</gene>
<sequence>MSSSPPESQSGLVTGYFVGLLDSCVEMFRYLDAESLLNVAKAVPEFRTLAFLSTVIKRASFDPESHEGTVEMFLRATHVATSGGRPIPIAARVQELWFTNCITLFSDVITQHARACYNLRELHCVNCIVDPAELFGLMCERVERLTKLEWSLYDQRYYEFSNDARSAVHHICTFPASRQPRLNTMYVEVSPTCSAVFVLKNFLIRCHGLLNLHVHAIRPVRYGAAEGIAYHRDATPVIIDLQQTLLRLPKLETFKYSCELLMPPAVEPGVGGGHKPSLPFRPEDLIQGNFTILVRPAPQSWNVLSLADVLGGDNVLRKFDQAIVYLEADSRAASLFEQAEARPQRWNRIARLTLALTTPAMSQFQTTPAAHAGYEKPMRRFFQTCLSRITELNLTAFHFALQCDACEIVAETLPKLCALALTPCGVNRATSLESLSCGCSLLEHIDIRSSPTKGMTSTCVSCEFLLCLTAASFKLLHERTRLRRLSIDETAKMLDLNFLNECKVNELRLSLDNVFDEELAQSPTKLGQLLSANPRLSTLTLLARNLKLSAGVANNLIQIQSLEHICVLTVETQNPYMLKYFLWLLENGLPQLRSAHVHYLGASRVMQASTWIRQRQPRCYGGSQGADLNFTKGEYMDDDTCLSRLCCLDNFIGLVRPRNRS</sequence>
<accession>A0ACB7RR97</accession>
<evidence type="ECO:0000313" key="1">
    <source>
        <dbReference type="EMBL" id="KAH6925457.1"/>
    </source>
</evidence>